<comment type="caution">
    <text evidence="3">The sequence shown here is derived from an EMBL/GenBank/DDBJ whole genome shotgun (WGS) entry which is preliminary data.</text>
</comment>
<proteinExistence type="predicted"/>
<dbReference type="Proteomes" id="UP000292702">
    <property type="component" value="Unassembled WGS sequence"/>
</dbReference>
<organism evidence="3 4">
    <name type="scientific">Steccherinum ochraceum</name>
    <dbReference type="NCBI Taxonomy" id="92696"/>
    <lineage>
        <taxon>Eukaryota</taxon>
        <taxon>Fungi</taxon>
        <taxon>Dikarya</taxon>
        <taxon>Basidiomycota</taxon>
        <taxon>Agaricomycotina</taxon>
        <taxon>Agaricomycetes</taxon>
        <taxon>Polyporales</taxon>
        <taxon>Steccherinaceae</taxon>
        <taxon>Steccherinum</taxon>
    </lineage>
</organism>
<gene>
    <name evidence="3" type="ORF">EIP91_005301</name>
</gene>
<evidence type="ECO:0000313" key="3">
    <source>
        <dbReference type="EMBL" id="TCD63531.1"/>
    </source>
</evidence>
<dbReference type="AlphaFoldDB" id="A0A4R0R7D2"/>
<feature type="domain" description="DUF6533" evidence="2">
    <location>
        <begin position="33"/>
        <end position="78"/>
    </location>
</feature>
<keyword evidence="1" id="KW-0472">Membrane</keyword>
<protein>
    <recommendedName>
        <fullName evidence="2">DUF6533 domain-containing protein</fullName>
    </recommendedName>
</protein>
<dbReference type="EMBL" id="RWJN01000291">
    <property type="protein sequence ID" value="TCD63531.1"/>
    <property type="molecule type" value="Genomic_DNA"/>
</dbReference>
<name>A0A4R0R7D2_9APHY</name>
<sequence>MNSSTSGNAGALYDGLTADEIISAFSSQQLQSYLNVACGALFVYSYLTTLAKEVETIWSRGFSIGTFLFCHIRYLALVDCRLGSAMLSGKTELTAADLDTEHCRVWFYFGWALTILINGHIATFAGLRVWAVTRGSSGMAAMTATLPVLLLNAGSLGINMAVYLRHISFRVDITFSCSDAIRIGEDMDLTFPGPLPLAISSSISGLLFRDSLTDFALLLLLSSLDLAYLQAFKLYDPLPTILDILTYILICNLMLELRSINETSNSSTTTEQSVNFAIRSDDNPVGRSSSSVEHTCAVSVTMADSNNPPFAKNDTTVDRSSSLAESILGGADSVNISIDSHRLSLGADLCESGSEGQYSPATSSLALLSRDDACVDRLDV</sequence>
<reference evidence="3 4" key="1">
    <citation type="submission" date="2018-11" db="EMBL/GenBank/DDBJ databases">
        <title>Genome assembly of Steccherinum ochraceum LE-BIN_3174, the white-rot fungus of the Steccherinaceae family (The Residual Polyporoid clade, Polyporales, Basidiomycota).</title>
        <authorList>
            <person name="Fedorova T.V."/>
            <person name="Glazunova O.A."/>
            <person name="Landesman E.O."/>
            <person name="Moiseenko K.V."/>
            <person name="Psurtseva N.V."/>
            <person name="Savinova O.S."/>
            <person name="Shakhova N.V."/>
            <person name="Tyazhelova T.V."/>
            <person name="Vasina D.V."/>
        </authorList>
    </citation>
    <scope>NUCLEOTIDE SEQUENCE [LARGE SCALE GENOMIC DNA]</scope>
    <source>
        <strain evidence="3 4">LE-BIN_3174</strain>
    </source>
</reference>
<dbReference type="InterPro" id="IPR045340">
    <property type="entry name" value="DUF6533"/>
</dbReference>
<keyword evidence="1" id="KW-1133">Transmembrane helix</keyword>
<keyword evidence="1" id="KW-0812">Transmembrane</keyword>
<evidence type="ECO:0000259" key="2">
    <source>
        <dbReference type="Pfam" id="PF20151"/>
    </source>
</evidence>
<feature type="transmembrane region" description="Helical" evidence="1">
    <location>
        <begin position="139"/>
        <end position="164"/>
    </location>
</feature>
<dbReference type="Pfam" id="PF20151">
    <property type="entry name" value="DUF6533"/>
    <property type="match status" value="1"/>
</dbReference>
<keyword evidence="4" id="KW-1185">Reference proteome</keyword>
<evidence type="ECO:0000313" key="4">
    <source>
        <dbReference type="Proteomes" id="UP000292702"/>
    </source>
</evidence>
<evidence type="ECO:0000256" key="1">
    <source>
        <dbReference type="SAM" id="Phobius"/>
    </source>
</evidence>
<accession>A0A4R0R7D2</accession>
<dbReference type="OrthoDB" id="3020506at2759"/>
<feature type="transmembrane region" description="Helical" evidence="1">
    <location>
        <begin position="105"/>
        <end position="127"/>
    </location>
</feature>